<keyword evidence="1" id="KW-0472">Membrane</keyword>
<sequence length="144" mass="14881">MDSALGVVFALGGAAILQQALAMQTLPGMNVGPGLFPSIVGAGMAIMGVALTIQGWIVRDTPEDEAQPLVTWFAVGIVVALAVTTLAMPYLGFLVAGTIFSVVIVLMSGGKWLPAIIFSPIASAGIYYLFMSGFRVPLPRGILG</sequence>
<keyword evidence="4" id="KW-1185">Reference proteome</keyword>
<evidence type="ECO:0000256" key="1">
    <source>
        <dbReference type="SAM" id="Phobius"/>
    </source>
</evidence>
<feature type="transmembrane region" description="Helical" evidence="1">
    <location>
        <begin position="69"/>
        <end position="92"/>
    </location>
</feature>
<feature type="transmembrane region" description="Helical" evidence="1">
    <location>
        <begin position="112"/>
        <end position="130"/>
    </location>
</feature>
<evidence type="ECO:0000259" key="2">
    <source>
        <dbReference type="Pfam" id="PF07331"/>
    </source>
</evidence>
<name>A0A087M2X1_9HYPH</name>
<dbReference type="Proteomes" id="UP000028981">
    <property type="component" value="Unassembled WGS sequence"/>
</dbReference>
<feature type="domain" description="DUF1468" evidence="2">
    <location>
        <begin position="6"/>
        <end position="139"/>
    </location>
</feature>
<keyword evidence="1" id="KW-1133">Transmembrane helix</keyword>
<gene>
    <name evidence="3" type="ORF">JP75_10035</name>
</gene>
<dbReference type="AlphaFoldDB" id="A0A087M2X1"/>
<dbReference type="STRING" id="46914.JP75_10035"/>
<organism evidence="3 4">
    <name type="scientific">Devosia riboflavina</name>
    <dbReference type="NCBI Taxonomy" id="46914"/>
    <lineage>
        <taxon>Bacteria</taxon>
        <taxon>Pseudomonadati</taxon>
        <taxon>Pseudomonadota</taxon>
        <taxon>Alphaproteobacteria</taxon>
        <taxon>Hyphomicrobiales</taxon>
        <taxon>Devosiaceae</taxon>
        <taxon>Devosia</taxon>
    </lineage>
</organism>
<proteinExistence type="predicted"/>
<feature type="transmembrane region" description="Helical" evidence="1">
    <location>
        <begin position="38"/>
        <end position="57"/>
    </location>
</feature>
<comment type="caution">
    <text evidence="3">The sequence shown here is derived from an EMBL/GenBank/DDBJ whole genome shotgun (WGS) entry which is preliminary data.</text>
</comment>
<reference evidence="3 4" key="1">
    <citation type="submission" date="2014-08" db="EMBL/GenBank/DDBJ databases">
        <authorList>
            <person name="Hassan Y.I."/>
            <person name="Lepp D."/>
            <person name="Zhou T."/>
        </authorList>
    </citation>
    <scope>NUCLEOTIDE SEQUENCE [LARGE SCALE GENOMIC DNA]</scope>
    <source>
        <strain evidence="3 4">IFO13584</strain>
    </source>
</reference>
<accession>A0A087M2X1</accession>
<dbReference type="EMBL" id="JQGC01000007">
    <property type="protein sequence ID" value="KFL31224.1"/>
    <property type="molecule type" value="Genomic_DNA"/>
</dbReference>
<keyword evidence="1" id="KW-0812">Transmembrane</keyword>
<dbReference type="Pfam" id="PF07331">
    <property type="entry name" value="TctB"/>
    <property type="match status" value="1"/>
</dbReference>
<evidence type="ECO:0000313" key="4">
    <source>
        <dbReference type="Proteomes" id="UP000028981"/>
    </source>
</evidence>
<evidence type="ECO:0000313" key="3">
    <source>
        <dbReference type="EMBL" id="KFL31224.1"/>
    </source>
</evidence>
<dbReference type="InterPro" id="IPR009936">
    <property type="entry name" value="DUF1468"/>
</dbReference>
<protein>
    <recommendedName>
        <fullName evidence="2">DUF1468 domain-containing protein</fullName>
    </recommendedName>
</protein>